<feature type="region of interest" description="Disordered" evidence="1">
    <location>
        <begin position="150"/>
        <end position="174"/>
    </location>
</feature>
<dbReference type="InterPro" id="IPR009060">
    <property type="entry name" value="UBA-like_sf"/>
</dbReference>
<accession>A0A6U4DB67</accession>
<sequence length="217" mass="22074">MSRSAVRQALALERERMDPIAPTVATVPIAADALGAVDPEHAVTTAAAEDDNTAAGGDTEDIVIAEAIAEVEADAKAARAAAGGTVEEEGAVEAKATPALFDSAAAPPAPADATHAKADSDSDESSGSWVEVDSTAMDVALDVALDVEQTSPPAEAEPQEMPPPWESGDAPNPYPIEALYDAEVNMLVAMGFTETGARPALVRSKGDVTAAIEELLG</sequence>
<dbReference type="EMBL" id="HBGJ01006323">
    <property type="protein sequence ID" value="CAD9245574.1"/>
    <property type="molecule type" value="Transcribed_RNA"/>
</dbReference>
<dbReference type="AlphaFoldDB" id="A0A6U4DB67"/>
<evidence type="ECO:0000256" key="1">
    <source>
        <dbReference type="SAM" id="MobiDB-lite"/>
    </source>
</evidence>
<evidence type="ECO:0000313" key="4">
    <source>
        <dbReference type="EMBL" id="CAD9245574.1"/>
    </source>
</evidence>
<dbReference type="InterPro" id="IPR015940">
    <property type="entry name" value="UBA"/>
</dbReference>
<feature type="region of interest" description="Disordered" evidence="1">
    <location>
        <begin position="103"/>
        <end position="129"/>
    </location>
</feature>
<proteinExistence type="predicted"/>
<protein>
    <recommendedName>
        <fullName evidence="2">UBA domain-containing protein</fullName>
    </recommendedName>
</protein>
<dbReference type="Gene3D" id="1.10.8.10">
    <property type="entry name" value="DNA helicase RuvA subunit, C-terminal domain"/>
    <property type="match status" value="1"/>
</dbReference>
<dbReference type="SMART" id="SM00165">
    <property type="entry name" value="UBA"/>
    <property type="match status" value="1"/>
</dbReference>
<dbReference type="EMBL" id="HBGJ01006322">
    <property type="protein sequence ID" value="CAD9245573.1"/>
    <property type="molecule type" value="Transcribed_RNA"/>
</dbReference>
<evidence type="ECO:0000313" key="3">
    <source>
        <dbReference type="EMBL" id="CAD9245573.1"/>
    </source>
</evidence>
<evidence type="ECO:0000259" key="2">
    <source>
        <dbReference type="PROSITE" id="PS50030"/>
    </source>
</evidence>
<dbReference type="SUPFAM" id="SSF46934">
    <property type="entry name" value="UBA-like"/>
    <property type="match status" value="1"/>
</dbReference>
<dbReference type="PROSITE" id="PS50030">
    <property type="entry name" value="UBA"/>
    <property type="match status" value="1"/>
</dbReference>
<gene>
    <name evidence="3" type="ORF">PPAR1163_LOCUS3922</name>
    <name evidence="4" type="ORF">PPAR1163_LOCUS3923</name>
</gene>
<organism evidence="3">
    <name type="scientific">Phaeomonas parva</name>
    <dbReference type="NCBI Taxonomy" id="124430"/>
    <lineage>
        <taxon>Eukaryota</taxon>
        <taxon>Sar</taxon>
        <taxon>Stramenopiles</taxon>
        <taxon>Ochrophyta</taxon>
        <taxon>Pinguiophyceae</taxon>
        <taxon>Pinguiochrysidales</taxon>
        <taxon>Pinguiochrysidaceae</taxon>
        <taxon>Phaeomonas</taxon>
    </lineage>
</organism>
<feature type="domain" description="UBA" evidence="2">
    <location>
        <begin position="178"/>
        <end position="217"/>
    </location>
</feature>
<name>A0A6U4DB67_9STRA</name>
<reference evidence="3" key="1">
    <citation type="submission" date="2021-01" db="EMBL/GenBank/DDBJ databases">
        <authorList>
            <person name="Corre E."/>
            <person name="Pelletier E."/>
            <person name="Niang G."/>
            <person name="Scheremetjew M."/>
            <person name="Finn R."/>
            <person name="Kale V."/>
            <person name="Holt S."/>
            <person name="Cochrane G."/>
            <person name="Meng A."/>
            <person name="Brown T."/>
            <person name="Cohen L."/>
        </authorList>
    </citation>
    <scope>NUCLEOTIDE SEQUENCE</scope>
    <source>
        <strain evidence="3">CCMP2877</strain>
    </source>
</reference>